<evidence type="ECO:0000256" key="1">
    <source>
        <dbReference type="SAM" id="MobiDB-lite"/>
    </source>
</evidence>
<gene>
    <name evidence="3" type="ORF">EVAR_87942_1</name>
</gene>
<evidence type="ECO:0000313" key="3">
    <source>
        <dbReference type="EMBL" id="GBP36363.1"/>
    </source>
</evidence>
<dbReference type="Proteomes" id="UP000299102">
    <property type="component" value="Unassembled WGS sequence"/>
</dbReference>
<organism evidence="3 4">
    <name type="scientific">Eumeta variegata</name>
    <name type="common">Bagworm moth</name>
    <name type="synonym">Eumeta japonica</name>
    <dbReference type="NCBI Taxonomy" id="151549"/>
    <lineage>
        <taxon>Eukaryota</taxon>
        <taxon>Metazoa</taxon>
        <taxon>Ecdysozoa</taxon>
        <taxon>Arthropoda</taxon>
        <taxon>Hexapoda</taxon>
        <taxon>Insecta</taxon>
        <taxon>Pterygota</taxon>
        <taxon>Neoptera</taxon>
        <taxon>Endopterygota</taxon>
        <taxon>Lepidoptera</taxon>
        <taxon>Glossata</taxon>
        <taxon>Ditrysia</taxon>
        <taxon>Tineoidea</taxon>
        <taxon>Psychidae</taxon>
        <taxon>Oiketicinae</taxon>
        <taxon>Eumeta</taxon>
    </lineage>
</organism>
<dbReference type="EMBL" id="BGZK01000318">
    <property type="protein sequence ID" value="GBP36363.1"/>
    <property type="molecule type" value="Genomic_DNA"/>
</dbReference>
<keyword evidence="2" id="KW-0812">Transmembrane</keyword>
<dbReference type="AlphaFoldDB" id="A0A4C1VCK8"/>
<evidence type="ECO:0000313" key="4">
    <source>
        <dbReference type="Proteomes" id="UP000299102"/>
    </source>
</evidence>
<name>A0A4C1VCK8_EUMVA</name>
<feature type="region of interest" description="Disordered" evidence="1">
    <location>
        <begin position="172"/>
        <end position="251"/>
    </location>
</feature>
<feature type="transmembrane region" description="Helical" evidence="2">
    <location>
        <begin position="81"/>
        <end position="101"/>
    </location>
</feature>
<sequence>MLVFIGAVVVTTFIGTIDTDYLNKLVCIPIRLHIVVNKSYPMLVFIGAVVVTTFIGTIDTDYLNKLVCIPIRLHIVVNKSYPMLVFIGAVVVTTFIGTIDTDYLNKLVCIPIRLHIVVNKSYPMLVFIGAVVVTTFIGTIDTDYLNKLNLQCDLKAYRDRIVRVRDDVEDAENPSHVEAQKTADEAQFRFNPRPKPLFGRSPSSSRMSHSSRRNPFSGIDNIMAKVARSRAEPFGGNAREGSSEYPRVSPP</sequence>
<keyword evidence="2" id="KW-0472">Membrane</keyword>
<evidence type="ECO:0000256" key="2">
    <source>
        <dbReference type="SAM" id="Phobius"/>
    </source>
</evidence>
<keyword evidence="4" id="KW-1185">Reference proteome</keyword>
<reference evidence="3 4" key="1">
    <citation type="journal article" date="2019" name="Commun. Biol.">
        <title>The bagworm genome reveals a unique fibroin gene that provides high tensile strength.</title>
        <authorList>
            <person name="Kono N."/>
            <person name="Nakamura H."/>
            <person name="Ohtoshi R."/>
            <person name="Tomita M."/>
            <person name="Numata K."/>
            <person name="Arakawa K."/>
        </authorList>
    </citation>
    <scope>NUCLEOTIDE SEQUENCE [LARGE SCALE GENOMIC DNA]</scope>
</reference>
<proteinExistence type="predicted"/>
<keyword evidence="2" id="KW-1133">Transmembrane helix</keyword>
<protein>
    <submittedName>
        <fullName evidence="3">Uncharacterized protein</fullName>
    </submittedName>
</protein>
<accession>A0A4C1VCK8</accession>
<feature type="compositionally biased region" description="Basic and acidic residues" evidence="1">
    <location>
        <begin position="173"/>
        <end position="187"/>
    </location>
</feature>
<comment type="caution">
    <text evidence="3">The sequence shown here is derived from an EMBL/GenBank/DDBJ whole genome shotgun (WGS) entry which is preliminary data.</text>
</comment>
<feature type="transmembrane region" description="Helical" evidence="2">
    <location>
        <begin position="121"/>
        <end position="140"/>
    </location>
</feature>
<feature type="transmembrane region" description="Helical" evidence="2">
    <location>
        <begin position="39"/>
        <end position="60"/>
    </location>
</feature>